<sequence>MASALHIQEMLDAIFNYLQDSPDDLKSCSLVSRSFCRAAQSLLFRSVRVTSYGRSSGNRLTTMLASSPHIIQYIHVLDCDVGAMTMIARICWTNLCTVTFRNFPAAANYSALERLVTFVTNTSLCTVTLANFSSLERPWLWRILSNCNRLNTLEFRYYQLDYSLDYNVYTRPDSNFLRIGQITLTETTNTSGIAIESMSPEEFSALMHIRAEASDGPDLIAFLQQRRHVRTSLFFTSRGLCMSLVQRWCAGTLILTCVAKRANDLRFFAGLRCIQIHWLQESAALDATFSESGLQDNRHHSNLLRTWRLRMAADAAWLRDYSGGCTLADAAPRGGSVRNSRVFTNSDYFGSNFCSFSRNGSPKRETIISISTSACVRTSPSSKWVDCGE</sequence>
<gene>
    <name evidence="1" type="ORF">DFH07DRAFT_1056588</name>
</gene>
<protein>
    <recommendedName>
        <fullName evidence="3">F-box domain-containing protein</fullName>
    </recommendedName>
</protein>
<evidence type="ECO:0008006" key="3">
    <source>
        <dbReference type="Google" id="ProtNLM"/>
    </source>
</evidence>
<feature type="non-terminal residue" evidence="1">
    <location>
        <position position="389"/>
    </location>
</feature>
<reference evidence="1" key="1">
    <citation type="submission" date="2023-03" db="EMBL/GenBank/DDBJ databases">
        <title>Massive genome expansion in bonnet fungi (Mycena s.s.) driven by repeated elements and novel gene families across ecological guilds.</title>
        <authorList>
            <consortium name="Lawrence Berkeley National Laboratory"/>
            <person name="Harder C.B."/>
            <person name="Miyauchi S."/>
            <person name="Viragh M."/>
            <person name="Kuo A."/>
            <person name="Thoen E."/>
            <person name="Andreopoulos B."/>
            <person name="Lu D."/>
            <person name="Skrede I."/>
            <person name="Drula E."/>
            <person name="Henrissat B."/>
            <person name="Morin E."/>
            <person name="Kohler A."/>
            <person name="Barry K."/>
            <person name="LaButti K."/>
            <person name="Morin E."/>
            <person name="Salamov A."/>
            <person name="Lipzen A."/>
            <person name="Mereny Z."/>
            <person name="Hegedus B."/>
            <person name="Baldrian P."/>
            <person name="Stursova M."/>
            <person name="Weitz H."/>
            <person name="Taylor A."/>
            <person name="Grigoriev I.V."/>
            <person name="Nagy L.G."/>
            <person name="Martin F."/>
            <person name="Kauserud H."/>
        </authorList>
    </citation>
    <scope>NUCLEOTIDE SEQUENCE</scope>
    <source>
        <strain evidence="1">CBHHK188m</strain>
    </source>
</reference>
<evidence type="ECO:0000313" key="1">
    <source>
        <dbReference type="EMBL" id="KAJ7776924.1"/>
    </source>
</evidence>
<keyword evidence="2" id="KW-1185">Reference proteome</keyword>
<organism evidence="1 2">
    <name type="scientific">Mycena maculata</name>
    <dbReference type="NCBI Taxonomy" id="230809"/>
    <lineage>
        <taxon>Eukaryota</taxon>
        <taxon>Fungi</taxon>
        <taxon>Dikarya</taxon>
        <taxon>Basidiomycota</taxon>
        <taxon>Agaricomycotina</taxon>
        <taxon>Agaricomycetes</taxon>
        <taxon>Agaricomycetidae</taxon>
        <taxon>Agaricales</taxon>
        <taxon>Marasmiineae</taxon>
        <taxon>Mycenaceae</taxon>
        <taxon>Mycena</taxon>
    </lineage>
</organism>
<proteinExistence type="predicted"/>
<dbReference type="Proteomes" id="UP001215280">
    <property type="component" value="Unassembled WGS sequence"/>
</dbReference>
<comment type="caution">
    <text evidence="1">The sequence shown here is derived from an EMBL/GenBank/DDBJ whole genome shotgun (WGS) entry which is preliminary data.</text>
</comment>
<dbReference type="AlphaFoldDB" id="A0AAD7K2G4"/>
<dbReference type="EMBL" id="JARJLG010000011">
    <property type="protein sequence ID" value="KAJ7776924.1"/>
    <property type="molecule type" value="Genomic_DNA"/>
</dbReference>
<accession>A0AAD7K2G4</accession>
<evidence type="ECO:0000313" key="2">
    <source>
        <dbReference type="Proteomes" id="UP001215280"/>
    </source>
</evidence>
<name>A0AAD7K2G4_9AGAR</name>